<dbReference type="InterPro" id="IPR003602">
    <property type="entry name" value="Topo_IA_DNA-bd_dom"/>
</dbReference>
<dbReference type="PaxDb" id="55529-EKX55025"/>
<dbReference type="GO" id="GO:0006310">
    <property type="term" value="P:DNA recombination"/>
    <property type="evidence" value="ECO:0007669"/>
    <property type="project" value="TreeGrafter"/>
</dbReference>
<dbReference type="GO" id="GO:0003677">
    <property type="term" value="F:DNA binding"/>
    <property type="evidence" value="ECO:0007669"/>
    <property type="project" value="UniProtKB-KW"/>
</dbReference>
<dbReference type="InterPro" id="IPR013826">
    <property type="entry name" value="Topo_IA_cen_sub3"/>
</dbReference>
<dbReference type="InterPro" id="IPR034144">
    <property type="entry name" value="TOPRIM_TopoIII"/>
</dbReference>
<evidence type="ECO:0000256" key="5">
    <source>
        <dbReference type="ARBA" id="ARBA00023125"/>
    </source>
</evidence>
<dbReference type="eggNOG" id="KOG1956">
    <property type="taxonomic scope" value="Eukaryota"/>
</dbReference>
<dbReference type="EnsemblProtists" id="EKX55025">
    <property type="protein sequence ID" value="EKX55025"/>
    <property type="gene ID" value="GUITHDRAFT_156833"/>
</dbReference>
<dbReference type="CDD" id="cd03362">
    <property type="entry name" value="TOPRIM_TopoIA_TopoIII"/>
    <property type="match status" value="1"/>
</dbReference>
<accession>L1K3I3</accession>
<name>L1K3I3_GUITC</name>
<evidence type="ECO:0000256" key="4">
    <source>
        <dbReference type="ARBA" id="ARBA00023029"/>
    </source>
</evidence>
<dbReference type="FunFam" id="3.40.50.140:FF:000003">
    <property type="entry name" value="DNA topoisomerase"/>
    <property type="match status" value="1"/>
</dbReference>
<dbReference type="InterPro" id="IPR003601">
    <property type="entry name" value="Topo_IA_2"/>
</dbReference>
<dbReference type="RefSeq" id="XP_005842005.1">
    <property type="nucleotide sequence ID" value="XM_005841948.1"/>
</dbReference>
<dbReference type="InterPro" id="IPR006171">
    <property type="entry name" value="TOPRIM_dom"/>
</dbReference>
<dbReference type="PANTHER" id="PTHR11390">
    <property type="entry name" value="PROKARYOTIC DNA TOPOISOMERASE"/>
    <property type="match status" value="1"/>
</dbReference>
<dbReference type="FunFam" id="1.10.290.10:FF:000001">
    <property type="entry name" value="DNA topoisomerase"/>
    <property type="match status" value="1"/>
</dbReference>
<evidence type="ECO:0000256" key="7">
    <source>
        <dbReference type="RuleBase" id="RU362092"/>
    </source>
</evidence>
<dbReference type="GO" id="GO:0003917">
    <property type="term" value="F:DNA topoisomerase type I (single strand cut, ATP-independent) activity"/>
    <property type="evidence" value="ECO:0007669"/>
    <property type="project" value="UniProtKB-EC"/>
</dbReference>
<dbReference type="Gene3D" id="1.10.290.10">
    <property type="entry name" value="Topoisomerase I, domain 4"/>
    <property type="match status" value="1"/>
</dbReference>
<evidence type="ECO:0000313" key="10">
    <source>
        <dbReference type="EMBL" id="EKX55025.1"/>
    </source>
</evidence>
<dbReference type="EC" id="5.6.2.1" evidence="3 7"/>
<evidence type="ECO:0000259" key="8">
    <source>
        <dbReference type="PROSITE" id="PS50880"/>
    </source>
</evidence>
<protein>
    <recommendedName>
        <fullName evidence="3 7">DNA topoisomerase</fullName>
        <ecNumber evidence="3 7">5.6.2.1</ecNumber>
    </recommendedName>
</protein>
<dbReference type="Gene3D" id="3.40.50.140">
    <property type="match status" value="1"/>
</dbReference>
<dbReference type="PROSITE" id="PS50880">
    <property type="entry name" value="TOPRIM"/>
    <property type="match status" value="1"/>
</dbReference>
<dbReference type="Pfam" id="PF01131">
    <property type="entry name" value="Topoisom_bac"/>
    <property type="match status" value="1"/>
</dbReference>
<dbReference type="SUPFAM" id="SSF56712">
    <property type="entry name" value="Prokaryotic type I DNA topoisomerase"/>
    <property type="match status" value="1"/>
</dbReference>
<dbReference type="GO" id="GO:0006265">
    <property type="term" value="P:DNA topological change"/>
    <property type="evidence" value="ECO:0007669"/>
    <property type="project" value="InterPro"/>
</dbReference>
<dbReference type="SMART" id="SM00437">
    <property type="entry name" value="TOP1Ac"/>
    <property type="match status" value="1"/>
</dbReference>
<dbReference type="Gene3D" id="1.10.460.10">
    <property type="entry name" value="Topoisomerase I, domain 2"/>
    <property type="match status" value="1"/>
</dbReference>
<comment type="function">
    <text evidence="7">Introduces a single-strand break via transesterification at a target site in duplex DNA. Releases the supercoiling and torsional tension of DNA introduced during the DNA replication and transcription by transiently cleaving and rejoining one strand of the DNA duplex. The scissile phosphodiester is attacked by the catalytic tyrosine of the enzyme, resulting in the formation of a DNA-(5'-phosphotyrosyl)-enzyme intermediate and the expulsion of a 3'-OH DNA strand.</text>
</comment>
<dbReference type="KEGG" id="gtt:GUITHDRAFT_156833"/>
<comment type="similarity">
    <text evidence="2 7">Belongs to the type IA topoisomerase family.</text>
</comment>
<evidence type="ECO:0000256" key="3">
    <source>
        <dbReference type="ARBA" id="ARBA00012891"/>
    </source>
</evidence>
<keyword evidence="6 7" id="KW-0413">Isomerase</keyword>
<dbReference type="OrthoDB" id="430051at2759"/>
<comment type="catalytic activity">
    <reaction evidence="1 7">
        <text>ATP-independent breakage of single-stranded DNA, followed by passage and rejoining.</text>
        <dbReference type="EC" id="5.6.2.1"/>
    </reaction>
</comment>
<organism evidence="10">
    <name type="scientific">Guillardia theta (strain CCMP2712)</name>
    <name type="common">Cryptophyte</name>
    <dbReference type="NCBI Taxonomy" id="905079"/>
    <lineage>
        <taxon>Eukaryota</taxon>
        <taxon>Cryptophyceae</taxon>
        <taxon>Pyrenomonadales</taxon>
        <taxon>Geminigeraceae</taxon>
        <taxon>Guillardia</taxon>
    </lineage>
</organism>
<dbReference type="InterPro" id="IPR013824">
    <property type="entry name" value="Topo_IA_cen_sub1"/>
</dbReference>
<reference evidence="11" key="3">
    <citation type="submission" date="2016-03" db="UniProtKB">
        <authorList>
            <consortium name="EnsemblProtists"/>
        </authorList>
    </citation>
    <scope>IDENTIFICATION</scope>
</reference>
<evidence type="ECO:0000256" key="1">
    <source>
        <dbReference type="ARBA" id="ARBA00000213"/>
    </source>
</evidence>
<dbReference type="Gene3D" id="2.70.20.10">
    <property type="entry name" value="Topoisomerase I, domain 3"/>
    <property type="match status" value="1"/>
</dbReference>
<dbReference type="InterPro" id="IPR013825">
    <property type="entry name" value="Topo_IA_cen_sub2"/>
</dbReference>
<evidence type="ECO:0000256" key="6">
    <source>
        <dbReference type="ARBA" id="ARBA00023235"/>
    </source>
</evidence>
<evidence type="ECO:0000256" key="2">
    <source>
        <dbReference type="ARBA" id="ARBA00009446"/>
    </source>
</evidence>
<dbReference type="GeneID" id="17311523"/>
<dbReference type="InterPro" id="IPR023405">
    <property type="entry name" value="Topo_IA_core_domain"/>
</dbReference>
<dbReference type="AlphaFoldDB" id="L1K3I3"/>
<feature type="domain" description="Toprim" evidence="8">
    <location>
        <begin position="5"/>
        <end position="151"/>
    </location>
</feature>
<feature type="domain" description="Topo IA-type catalytic" evidence="9">
    <location>
        <begin position="169"/>
        <end position="588"/>
    </location>
</feature>
<proteinExistence type="inferred from homology"/>
<dbReference type="InterPro" id="IPR013497">
    <property type="entry name" value="Topo_IA_cen"/>
</dbReference>
<dbReference type="GO" id="GO:0006281">
    <property type="term" value="P:DNA repair"/>
    <property type="evidence" value="ECO:0007669"/>
    <property type="project" value="TreeGrafter"/>
</dbReference>
<dbReference type="OMA" id="VIHNVYS"/>
<dbReference type="PRINTS" id="PR00417">
    <property type="entry name" value="PRTPISMRASEI"/>
</dbReference>
<dbReference type="GO" id="GO:0031422">
    <property type="term" value="C:RecQ family helicase-topoisomerase III complex"/>
    <property type="evidence" value="ECO:0007669"/>
    <property type="project" value="TreeGrafter"/>
</dbReference>
<dbReference type="PANTHER" id="PTHR11390:SF21">
    <property type="entry name" value="DNA TOPOISOMERASE 3-ALPHA"/>
    <property type="match status" value="1"/>
</dbReference>
<dbReference type="STRING" id="905079.L1K3I3"/>
<dbReference type="HOGENOM" id="CLU_002929_1_1_1"/>
<keyword evidence="12" id="KW-1185">Reference proteome</keyword>
<evidence type="ECO:0000313" key="12">
    <source>
        <dbReference type="Proteomes" id="UP000011087"/>
    </source>
</evidence>
<dbReference type="PROSITE" id="PS52039">
    <property type="entry name" value="TOPO_IA_2"/>
    <property type="match status" value="1"/>
</dbReference>
<keyword evidence="4 7" id="KW-0799">Topoisomerase</keyword>
<dbReference type="SMART" id="SM00493">
    <property type="entry name" value="TOPRIM"/>
    <property type="match status" value="1"/>
</dbReference>
<evidence type="ECO:0000313" key="11">
    <source>
        <dbReference type="EnsemblProtists" id="EKX55025"/>
    </source>
</evidence>
<dbReference type="CDD" id="cd00186">
    <property type="entry name" value="TOP1Ac"/>
    <property type="match status" value="1"/>
</dbReference>
<dbReference type="Proteomes" id="UP000011087">
    <property type="component" value="Unassembled WGS sequence"/>
</dbReference>
<gene>
    <name evidence="10" type="ORF">GUITHDRAFT_156833</name>
</gene>
<reference evidence="10 12" key="1">
    <citation type="journal article" date="2012" name="Nature">
        <title>Algal genomes reveal evolutionary mosaicism and the fate of nucleomorphs.</title>
        <authorList>
            <consortium name="DOE Joint Genome Institute"/>
            <person name="Curtis B.A."/>
            <person name="Tanifuji G."/>
            <person name="Burki F."/>
            <person name="Gruber A."/>
            <person name="Irimia M."/>
            <person name="Maruyama S."/>
            <person name="Arias M.C."/>
            <person name="Ball S.G."/>
            <person name="Gile G.H."/>
            <person name="Hirakawa Y."/>
            <person name="Hopkins J.F."/>
            <person name="Kuo A."/>
            <person name="Rensing S.A."/>
            <person name="Schmutz J."/>
            <person name="Symeonidi A."/>
            <person name="Elias M."/>
            <person name="Eveleigh R.J."/>
            <person name="Herman E.K."/>
            <person name="Klute M.J."/>
            <person name="Nakayama T."/>
            <person name="Obornik M."/>
            <person name="Reyes-Prieto A."/>
            <person name="Armbrust E.V."/>
            <person name="Aves S.J."/>
            <person name="Beiko R.G."/>
            <person name="Coutinho P."/>
            <person name="Dacks J.B."/>
            <person name="Durnford D.G."/>
            <person name="Fast N.M."/>
            <person name="Green B.R."/>
            <person name="Grisdale C.J."/>
            <person name="Hempel F."/>
            <person name="Henrissat B."/>
            <person name="Hoppner M.P."/>
            <person name="Ishida K."/>
            <person name="Kim E."/>
            <person name="Koreny L."/>
            <person name="Kroth P.G."/>
            <person name="Liu Y."/>
            <person name="Malik S.B."/>
            <person name="Maier U.G."/>
            <person name="McRose D."/>
            <person name="Mock T."/>
            <person name="Neilson J.A."/>
            <person name="Onodera N.T."/>
            <person name="Poole A.M."/>
            <person name="Pritham E.J."/>
            <person name="Richards T.A."/>
            <person name="Rocap G."/>
            <person name="Roy S.W."/>
            <person name="Sarai C."/>
            <person name="Schaack S."/>
            <person name="Shirato S."/>
            <person name="Slamovits C.H."/>
            <person name="Spencer D.F."/>
            <person name="Suzuki S."/>
            <person name="Worden A.Z."/>
            <person name="Zauner S."/>
            <person name="Barry K."/>
            <person name="Bell C."/>
            <person name="Bharti A.K."/>
            <person name="Crow J.A."/>
            <person name="Grimwood J."/>
            <person name="Kramer R."/>
            <person name="Lindquist E."/>
            <person name="Lucas S."/>
            <person name="Salamov A."/>
            <person name="McFadden G.I."/>
            <person name="Lane C.E."/>
            <person name="Keeling P.J."/>
            <person name="Gray M.W."/>
            <person name="Grigoriev I.V."/>
            <person name="Archibald J.M."/>
        </authorList>
    </citation>
    <scope>NUCLEOTIDE SEQUENCE</scope>
    <source>
        <strain evidence="10 12">CCMP2712</strain>
    </source>
</reference>
<dbReference type="InterPro" id="IPR000380">
    <property type="entry name" value="Topo_IA"/>
</dbReference>
<reference evidence="12" key="2">
    <citation type="submission" date="2012-11" db="EMBL/GenBank/DDBJ databases">
        <authorList>
            <person name="Kuo A."/>
            <person name="Curtis B.A."/>
            <person name="Tanifuji G."/>
            <person name="Burki F."/>
            <person name="Gruber A."/>
            <person name="Irimia M."/>
            <person name="Maruyama S."/>
            <person name="Arias M.C."/>
            <person name="Ball S.G."/>
            <person name="Gile G.H."/>
            <person name="Hirakawa Y."/>
            <person name="Hopkins J.F."/>
            <person name="Rensing S.A."/>
            <person name="Schmutz J."/>
            <person name="Symeonidi A."/>
            <person name="Elias M."/>
            <person name="Eveleigh R.J."/>
            <person name="Herman E.K."/>
            <person name="Klute M.J."/>
            <person name="Nakayama T."/>
            <person name="Obornik M."/>
            <person name="Reyes-Prieto A."/>
            <person name="Armbrust E.V."/>
            <person name="Aves S.J."/>
            <person name="Beiko R.G."/>
            <person name="Coutinho P."/>
            <person name="Dacks J.B."/>
            <person name="Durnford D.G."/>
            <person name="Fast N.M."/>
            <person name="Green B.R."/>
            <person name="Grisdale C."/>
            <person name="Hempe F."/>
            <person name="Henrissat B."/>
            <person name="Hoppner M.P."/>
            <person name="Ishida K.-I."/>
            <person name="Kim E."/>
            <person name="Koreny L."/>
            <person name="Kroth P.G."/>
            <person name="Liu Y."/>
            <person name="Malik S.-B."/>
            <person name="Maier U.G."/>
            <person name="McRose D."/>
            <person name="Mock T."/>
            <person name="Neilson J.A."/>
            <person name="Onodera N.T."/>
            <person name="Poole A.M."/>
            <person name="Pritham E.J."/>
            <person name="Richards T.A."/>
            <person name="Rocap G."/>
            <person name="Roy S.W."/>
            <person name="Sarai C."/>
            <person name="Schaack S."/>
            <person name="Shirato S."/>
            <person name="Slamovits C.H."/>
            <person name="Spencer D.F."/>
            <person name="Suzuki S."/>
            <person name="Worden A.Z."/>
            <person name="Zauner S."/>
            <person name="Barry K."/>
            <person name="Bell C."/>
            <person name="Bharti A.K."/>
            <person name="Crow J.A."/>
            <person name="Grimwood J."/>
            <person name="Kramer R."/>
            <person name="Lindquist E."/>
            <person name="Lucas S."/>
            <person name="Salamov A."/>
            <person name="McFadden G.I."/>
            <person name="Lane C.E."/>
            <person name="Keeling P.J."/>
            <person name="Gray M.W."/>
            <person name="Grigoriev I.V."/>
            <person name="Archibald J.M."/>
        </authorList>
    </citation>
    <scope>NUCLEOTIDE SEQUENCE</scope>
    <source>
        <strain evidence="12">CCMP2712</strain>
    </source>
</reference>
<dbReference type="GO" id="GO:0005634">
    <property type="term" value="C:nucleus"/>
    <property type="evidence" value="ECO:0007669"/>
    <property type="project" value="TreeGrafter"/>
</dbReference>
<dbReference type="Pfam" id="PF01751">
    <property type="entry name" value="Toprim"/>
    <property type="match status" value="1"/>
</dbReference>
<evidence type="ECO:0000259" key="9">
    <source>
        <dbReference type="PROSITE" id="PS52039"/>
    </source>
</evidence>
<dbReference type="EMBL" id="JH992966">
    <property type="protein sequence ID" value="EKX55025.1"/>
    <property type="molecule type" value="Genomic_DNA"/>
</dbReference>
<keyword evidence="5 7" id="KW-0238">DNA-binding</keyword>
<dbReference type="SMART" id="SM00436">
    <property type="entry name" value="TOP1Bc"/>
    <property type="match status" value="1"/>
</dbReference>
<sequence>MSADRVLCVAEKPSVAKELAAILSQGHAQAFNTHSQYNRKFEFSYELDGRPCTLVVTSVTGHLMERDFDESHRKWHTCEPIQLLDPSIQVIKMIPQDKKGLERNLLEEGRRCGQLVCFLDCDREGENISYEVIEICQKANPRIRVRRAHFSALIPRDIHRAMRTLTLPNQSLSEAVEARSEIDLRLGAAFTRFQTMVLGKRFEQLSDKLLSWGPCQFATLGFIVDRAWKIERFVPEDFWSFRCNLSRDGKTAHFDWRRGRLFDRVACTLIYEMLMEDPIATVNSVHERLKERWRPLPLSTVNLQTIASRKLRMSSEETMQIAEELYNKGFISYPRTETEKFKEGTNLQELISKQCESGHWGNYANELLAGSFQWPRAGQNDDQAHPPIHPTQFTNSLSGKQAQLYELVVRHFLACCSKNAIGAETTVEISIGVEQFVSKGLMIKELNWLKVYPYERWSDKDIPIFTEGEQFEPTELAMTEGRTQAPPLLSEADLISLMDSHGIGTDATIAEHITKVQQRDYAIKSDSQQFSPTSLGKSLVTSYEAIGLELARPHFRARMEQDMTKIASGQTSARVVIEEWMEIMKPIFQRCIAGQTQMAQEMSVFFQPLNASSWSQTLQRNVSQCGVCSGLMDLKKQRNGETRALFVKAVLL</sequence>